<feature type="domain" description="Vps16 N-terminal" evidence="1">
    <location>
        <begin position="211"/>
        <end position="285"/>
    </location>
</feature>
<evidence type="ECO:0000313" key="2">
    <source>
        <dbReference type="EMBL" id="KAA6367227.1"/>
    </source>
</evidence>
<dbReference type="GO" id="GO:0016197">
    <property type="term" value="P:endosomal transport"/>
    <property type="evidence" value="ECO:0007669"/>
    <property type="project" value="TreeGrafter"/>
</dbReference>
<dbReference type="GO" id="GO:0042144">
    <property type="term" value="P:vacuole fusion, non-autophagic"/>
    <property type="evidence" value="ECO:0007669"/>
    <property type="project" value="TreeGrafter"/>
</dbReference>
<dbReference type="AlphaFoldDB" id="A0A5J4U9H0"/>
<dbReference type="GO" id="GO:0005765">
    <property type="term" value="C:lysosomal membrane"/>
    <property type="evidence" value="ECO:0007669"/>
    <property type="project" value="TreeGrafter"/>
</dbReference>
<evidence type="ECO:0000313" key="3">
    <source>
        <dbReference type="Proteomes" id="UP000324800"/>
    </source>
</evidence>
<dbReference type="OrthoDB" id="1792at2759"/>
<accession>A0A5J4U9H0</accession>
<sequence>AYGQKLAQKEINLGRGVVKLGFTLSELFVQILSDGRIEVFNVMMEPVKSFNVILDYSKSMNQPQAILMAEIFENSVFMIGAELIVYEIEDIQISKLVEGRPATGLTELPICMCVGQFVQLSGNMEKVVWLATEQCELVQVGREGVMKRRFPQFGSIIIMQSSPDSRKLGILGKDWRLHILDIENEMREIMCASVAVCVSFRQINKEDGEDEDEFVIVTLQGTTKKINYDCSFHMCSEVDGLRIITNQSNIFFAPLHPSLDEVFGVGSLAPGAMLREAYNRYSKSSFIWTFIQR</sequence>
<organism evidence="2 3">
    <name type="scientific">Streblomastix strix</name>
    <dbReference type="NCBI Taxonomy" id="222440"/>
    <lineage>
        <taxon>Eukaryota</taxon>
        <taxon>Metamonada</taxon>
        <taxon>Preaxostyla</taxon>
        <taxon>Oxymonadida</taxon>
        <taxon>Streblomastigidae</taxon>
        <taxon>Streblomastix</taxon>
    </lineage>
</organism>
<dbReference type="GO" id="GO:0030897">
    <property type="term" value="C:HOPS complex"/>
    <property type="evidence" value="ECO:0007669"/>
    <property type="project" value="TreeGrafter"/>
</dbReference>
<name>A0A5J4U9H0_9EUKA</name>
<gene>
    <name evidence="2" type="ORF">EZS28_037246</name>
</gene>
<dbReference type="Proteomes" id="UP000324800">
    <property type="component" value="Unassembled WGS sequence"/>
</dbReference>
<dbReference type="EMBL" id="SNRW01018553">
    <property type="protein sequence ID" value="KAA6367227.1"/>
    <property type="molecule type" value="Genomic_DNA"/>
</dbReference>
<proteinExistence type="predicted"/>
<dbReference type="Pfam" id="PF04841">
    <property type="entry name" value="Vps16_N"/>
    <property type="match status" value="1"/>
</dbReference>
<feature type="non-terminal residue" evidence="2">
    <location>
        <position position="1"/>
    </location>
</feature>
<reference evidence="2 3" key="1">
    <citation type="submission" date="2019-03" db="EMBL/GenBank/DDBJ databases">
        <title>Single cell metagenomics reveals metabolic interactions within the superorganism composed of flagellate Streblomastix strix and complex community of Bacteroidetes bacteria on its surface.</title>
        <authorList>
            <person name="Treitli S.C."/>
            <person name="Kolisko M."/>
            <person name="Husnik F."/>
            <person name="Keeling P."/>
            <person name="Hampl V."/>
        </authorList>
    </citation>
    <scope>NUCLEOTIDE SEQUENCE [LARGE SCALE GENOMIC DNA]</scope>
    <source>
        <strain evidence="2">ST1C</strain>
    </source>
</reference>
<dbReference type="GO" id="GO:0005768">
    <property type="term" value="C:endosome"/>
    <property type="evidence" value="ECO:0007669"/>
    <property type="project" value="TreeGrafter"/>
</dbReference>
<comment type="caution">
    <text evidence="2">The sequence shown here is derived from an EMBL/GenBank/DDBJ whole genome shotgun (WGS) entry which is preliminary data.</text>
</comment>
<dbReference type="GO" id="GO:0003779">
    <property type="term" value="F:actin binding"/>
    <property type="evidence" value="ECO:0007669"/>
    <property type="project" value="TreeGrafter"/>
</dbReference>
<dbReference type="InterPro" id="IPR016534">
    <property type="entry name" value="VPS16"/>
</dbReference>
<dbReference type="PANTHER" id="PTHR12811">
    <property type="entry name" value="VACUOLAR PROTEIN SORTING VPS16"/>
    <property type="match status" value="1"/>
</dbReference>
<protein>
    <recommendedName>
        <fullName evidence="1">Vps16 N-terminal domain-containing protein</fullName>
    </recommendedName>
</protein>
<dbReference type="PANTHER" id="PTHR12811:SF0">
    <property type="entry name" value="VACUOLAR PROTEIN SORTING-ASSOCIATED PROTEIN 16 HOMOLOG"/>
    <property type="match status" value="1"/>
</dbReference>
<dbReference type="GO" id="GO:0006886">
    <property type="term" value="P:intracellular protein transport"/>
    <property type="evidence" value="ECO:0007669"/>
    <property type="project" value="InterPro"/>
</dbReference>
<evidence type="ECO:0000259" key="1">
    <source>
        <dbReference type="Pfam" id="PF04841"/>
    </source>
</evidence>
<dbReference type="InterPro" id="IPR006926">
    <property type="entry name" value="Vps16_N"/>
</dbReference>